<dbReference type="GO" id="GO:0006400">
    <property type="term" value="P:tRNA modification"/>
    <property type="evidence" value="ECO:0007669"/>
    <property type="project" value="UniProtKB-UniRule"/>
</dbReference>
<dbReference type="InterPro" id="IPR008513">
    <property type="entry name" value="tRNA(Met)_cyd_acetate_ligase"/>
</dbReference>
<name>R7MVV5_MEGEL</name>
<dbReference type="PANTHER" id="PTHR37825">
    <property type="entry name" value="TRNA(MET) CYTIDINE ACETATE LIGASE"/>
    <property type="match status" value="1"/>
</dbReference>
<dbReference type="GO" id="GO:0000049">
    <property type="term" value="F:tRNA binding"/>
    <property type="evidence" value="ECO:0007669"/>
    <property type="project" value="UniProtKB-KW"/>
</dbReference>
<feature type="binding site" evidence="2">
    <location>
        <begin position="7"/>
        <end position="20"/>
    </location>
    <ligand>
        <name>ATP</name>
        <dbReference type="ChEBI" id="CHEBI:30616"/>
    </ligand>
</feature>
<feature type="binding site" evidence="2">
    <location>
        <position position="102"/>
    </location>
    <ligand>
        <name>ATP</name>
        <dbReference type="ChEBI" id="CHEBI:30616"/>
    </ligand>
</feature>
<dbReference type="HAMAP" id="MF_01539">
    <property type="entry name" value="TmcAL"/>
    <property type="match status" value="1"/>
</dbReference>
<comment type="subcellular location">
    <subcellularLocation>
        <location evidence="2">Cytoplasm</location>
    </subcellularLocation>
</comment>
<dbReference type="Proteomes" id="UP000017908">
    <property type="component" value="Unassembled WGS sequence"/>
</dbReference>
<keyword evidence="2" id="KW-0547">Nucleotide-binding</keyword>
<keyword evidence="1 2" id="KW-0819">tRNA processing</keyword>
<dbReference type="AlphaFoldDB" id="R7MVV5"/>
<keyword evidence="2" id="KW-0436">Ligase</keyword>
<comment type="caution">
    <text evidence="3">The sequence shown here is derived from an EMBL/GenBank/DDBJ whole genome shotgun (WGS) entry which is preliminary data.</text>
</comment>
<keyword evidence="2" id="KW-0963">Cytoplasm</keyword>
<comment type="function">
    <text evidence="2">Catalyzes the formation of N(4)-acetylcytidine (ac(4)C) at the wobble position of elongator tRNA(Met), using acetate and ATP as substrates. First activates an acetate ion to form acetyladenylate (Ac-AMP) and then transfers the acetyl group to tRNA to form ac(4)C34.</text>
</comment>
<keyword evidence="2" id="KW-0694">RNA-binding</keyword>
<evidence type="ECO:0000256" key="1">
    <source>
        <dbReference type="ARBA" id="ARBA00022694"/>
    </source>
</evidence>
<evidence type="ECO:0000256" key="2">
    <source>
        <dbReference type="HAMAP-Rule" id="MF_01539"/>
    </source>
</evidence>
<gene>
    <name evidence="2" type="primary">tmcAL</name>
    <name evidence="3" type="ORF">BN715_00837</name>
</gene>
<feature type="binding site" evidence="2">
    <location>
        <position position="156"/>
    </location>
    <ligand>
        <name>ATP</name>
        <dbReference type="ChEBI" id="CHEBI:30616"/>
    </ligand>
</feature>
<feature type="binding site" evidence="2">
    <location>
        <position position="181"/>
    </location>
    <ligand>
        <name>ATP</name>
        <dbReference type="ChEBI" id="CHEBI:30616"/>
    </ligand>
</feature>
<comment type="catalytic activity">
    <reaction evidence="2">
        <text>cytidine(34) in elongator tRNA(Met) + acetate + ATP = N(4)-acetylcytidine(34) in elongator tRNA(Met) + AMP + diphosphate</text>
        <dbReference type="Rhea" id="RHEA:58144"/>
        <dbReference type="Rhea" id="RHEA-COMP:10693"/>
        <dbReference type="Rhea" id="RHEA-COMP:10694"/>
        <dbReference type="ChEBI" id="CHEBI:30089"/>
        <dbReference type="ChEBI" id="CHEBI:30616"/>
        <dbReference type="ChEBI" id="CHEBI:33019"/>
        <dbReference type="ChEBI" id="CHEBI:74900"/>
        <dbReference type="ChEBI" id="CHEBI:82748"/>
        <dbReference type="ChEBI" id="CHEBI:456215"/>
    </reaction>
</comment>
<organism evidence="3">
    <name type="scientific">Megasphaera elsdenii CAG:570</name>
    <dbReference type="NCBI Taxonomy" id="1263087"/>
    <lineage>
        <taxon>Bacteria</taxon>
        <taxon>Bacillati</taxon>
        <taxon>Bacillota</taxon>
        <taxon>Negativicutes</taxon>
        <taxon>Veillonellales</taxon>
        <taxon>Veillonellaceae</taxon>
        <taxon>Megasphaera</taxon>
    </lineage>
</organism>
<evidence type="ECO:0000313" key="3">
    <source>
        <dbReference type="EMBL" id="CDF04486.1"/>
    </source>
</evidence>
<sequence>MKSIAIIAEFNPFHTGHAHLISQVRQAAGPDAAIVIIMSGAFVQRGEPAFFDKWHRAVWAIKGGADVVIELPAVYALSSAAGFATGGVTLASRLGCQGLACGVENGTAEDFLALARCAHSLPDREKEGPKETAGREQTEYLLAASPKKGRLLEQPNALLAFEYAKALLNQDRPLAFWPFPRQGHHGDTELGPAFASATALRQAMRDSGAAACRPYLPSASLTDVEDQLAQGAFTDDNRYGDFIASQNRLLTPDQLRCLPAFTEGLENRWHRAFMENGSYAQALKAIKTRRYAYSRLCRMGAYTLLQPSQDLMDRSYEAGPQYARLLALNGRGAAFLKGVKGQLPVVTRVRSDAPGLSPLGQEQLKLDLKASDIQSFCFSKEGQRKGHQDYYHSPLFLPI</sequence>
<dbReference type="GO" id="GO:0005524">
    <property type="term" value="F:ATP binding"/>
    <property type="evidence" value="ECO:0007669"/>
    <property type="project" value="UniProtKB-KW"/>
</dbReference>
<dbReference type="Gene3D" id="3.40.50.620">
    <property type="entry name" value="HUPs"/>
    <property type="match status" value="1"/>
</dbReference>
<dbReference type="PANTHER" id="PTHR37825:SF1">
    <property type="entry name" value="TRNA(MET) CYTIDINE ACETATE LIGASE"/>
    <property type="match status" value="1"/>
</dbReference>
<protein>
    <recommendedName>
        <fullName evidence="2">tRNA(Met) cytidine acetate ligase</fullName>
        <ecNumber evidence="2">6.3.4.-</ecNumber>
    </recommendedName>
</protein>
<proteinExistence type="inferred from homology"/>
<dbReference type="Pfam" id="PF05636">
    <property type="entry name" value="HIGH_NTase1"/>
    <property type="match status" value="1"/>
</dbReference>
<keyword evidence="2" id="KW-0820">tRNA-binding</keyword>
<dbReference type="GO" id="GO:0005737">
    <property type="term" value="C:cytoplasm"/>
    <property type="evidence" value="ECO:0007669"/>
    <property type="project" value="UniProtKB-SubCell"/>
</dbReference>
<dbReference type="EC" id="6.3.4.-" evidence="2"/>
<keyword evidence="2" id="KW-0067">ATP-binding</keyword>
<dbReference type="InterPro" id="IPR014729">
    <property type="entry name" value="Rossmann-like_a/b/a_fold"/>
</dbReference>
<comment type="similarity">
    <text evidence="2">Belongs to the TmcAL family.</text>
</comment>
<comment type="caution">
    <text evidence="2">Lacks conserved residue(s) required for the propagation of feature annotation.</text>
</comment>
<reference evidence="3" key="1">
    <citation type="submission" date="2012-11" db="EMBL/GenBank/DDBJ databases">
        <title>Dependencies among metagenomic species, viruses, plasmids and units of genetic variation.</title>
        <authorList>
            <person name="Nielsen H.B."/>
            <person name="Almeida M."/>
            <person name="Juncker A.S."/>
            <person name="Rasmussen S."/>
            <person name="Li J."/>
            <person name="Sunagawa S."/>
            <person name="Plichta D."/>
            <person name="Gautier L."/>
            <person name="Le Chatelier E."/>
            <person name="Peletier E."/>
            <person name="Bonde I."/>
            <person name="Nielsen T."/>
            <person name="Manichanh C."/>
            <person name="Arumugam M."/>
            <person name="Batto J."/>
            <person name="Santos M.B.Q.D."/>
            <person name="Blom N."/>
            <person name="Borruel N."/>
            <person name="Burgdorf K.S."/>
            <person name="Boumezbeur F."/>
            <person name="Casellas F."/>
            <person name="Dore J."/>
            <person name="Guarner F."/>
            <person name="Hansen T."/>
            <person name="Hildebrand F."/>
            <person name="Kaas R.S."/>
            <person name="Kennedy S."/>
            <person name="Kristiansen K."/>
            <person name="Kultima J.R."/>
            <person name="Leonard P."/>
            <person name="Levenez F."/>
            <person name="Lund O."/>
            <person name="Moumen B."/>
            <person name="Le Paslier D."/>
            <person name="Pons N."/>
            <person name="Pedersen O."/>
            <person name="Prifti E."/>
            <person name="Qin J."/>
            <person name="Raes J."/>
            <person name="Tap J."/>
            <person name="Tims S."/>
            <person name="Ussery D.W."/>
            <person name="Yamada T."/>
            <person name="MetaHit consortium"/>
            <person name="Renault P."/>
            <person name="Sicheritz-Ponten T."/>
            <person name="Bork P."/>
            <person name="Wang J."/>
            <person name="Brunak S."/>
            <person name="Ehrlich S.D."/>
        </authorList>
    </citation>
    <scope>NUCLEOTIDE SEQUENCE [LARGE SCALE GENOMIC DNA]</scope>
</reference>
<dbReference type="GO" id="GO:0016879">
    <property type="term" value="F:ligase activity, forming carbon-nitrogen bonds"/>
    <property type="evidence" value="ECO:0007669"/>
    <property type="project" value="UniProtKB-UniRule"/>
</dbReference>
<dbReference type="EMBL" id="CBKE010000087">
    <property type="protein sequence ID" value="CDF04486.1"/>
    <property type="molecule type" value="Genomic_DNA"/>
</dbReference>
<accession>R7MVV5</accession>
<dbReference type="SUPFAM" id="SSF52374">
    <property type="entry name" value="Nucleotidylyl transferase"/>
    <property type="match status" value="1"/>
</dbReference>